<feature type="non-terminal residue" evidence="2">
    <location>
        <position position="1"/>
    </location>
</feature>
<sequence>IQGIPCDFSSTVSTGSFFTSERLDVSPVDTGLSSESMEDGILRETARHPWSSLLPSTLQQRQDNLSGASESQLPEGEMCLYKGSQIQQILGKRIGDLNSHSEDNARFQALAAELDFPETETPFLNFHHQLFQPLEPSLDSDTSSACSQYRISKDSREFSKASTFSTKSQDKSMFLKVGNCSLNIQRSSLPSSPETNVPNTMTSEEESVEENDS</sequence>
<dbReference type="Proteomes" id="UP000518305">
    <property type="component" value="Unassembled WGS sequence"/>
</dbReference>
<accession>A0A7K9CZL9</accession>
<reference evidence="2 3" key="1">
    <citation type="submission" date="2019-09" db="EMBL/GenBank/DDBJ databases">
        <title>Bird 10,000 Genomes (B10K) Project - Family phase.</title>
        <authorList>
            <person name="Zhang G."/>
        </authorList>
    </citation>
    <scope>NUCLEOTIDE SEQUENCE [LARGE SCALE GENOMIC DNA]</scope>
    <source>
        <strain evidence="2">B10K-DU-001-23</strain>
        <tissue evidence="2">Muscle</tissue>
    </source>
</reference>
<feature type="non-terminal residue" evidence="2">
    <location>
        <position position="213"/>
    </location>
</feature>
<dbReference type="OrthoDB" id="9390335at2759"/>
<feature type="region of interest" description="Disordered" evidence="1">
    <location>
        <begin position="184"/>
        <end position="213"/>
    </location>
</feature>
<name>A0A7K9CZL9_9AVES</name>
<comment type="caution">
    <text evidence="2">The sequence shown here is derived from an EMBL/GenBank/DDBJ whole genome shotgun (WGS) entry which is preliminary data.</text>
</comment>
<dbReference type="EMBL" id="VWZJ01003632">
    <property type="protein sequence ID" value="NXG57537.1"/>
    <property type="molecule type" value="Genomic_DNA"/>
</dbReference>
<feature type="compositionally biased region" description="Polar residues" evidence="1">
    <location>
        <begin position="184"/>
        <end position="202"/>
    </location>
</feature>
<feature type="compositionally biased region" description="Acidic residues" evidence="1">
    <location>
        <begin position="203"/>
        <end position="213"/>
    </location>
</feature>
<proteinExistence type="predicted"/>
<evidence type="ECO:0000313" key="3">
    <source>
        <dbReference type="Proteomes" id="UP000518305"/>
    </source>
</evidence>
<dbReference type="AlphaFoldDB" id="A0A7K9CZL9"/>
<evidence type="ECO:0000256" key="1">
    <source>
        <dbReference type="SAM" id="MobiDB-lite"/>
    </source>
</evidence>
<protein>
    <submittedName>
        <fullName evidence="2">CE295 protein</fullName>
    </submittedName>
</protein>
<evidence type="ECO:0000313" key="2">
    <source>
        <dbReference type="EMBL" id="NXG57537.1"/>
    </source>
</evidence>
<organism evidence="2 3">
    <name type="scientific">Hemiprocne comata</name>
    <dbReference type="NCBI Taxonomy" id="243314"/>
    <lineage>
        <taxon>Eukaryota</taxon>
        <taxon>Metazoa</taxon>
        <taxon>Chordata</taxon>
        <taxon>Craniata</taxon>
        <taxon>Vertebrata</taxon>
        <taxon>Euteleostomi</taxon>
        <taxon>Archelosauria</taxon>
        <taxon>Archosauria</taxon>
        <taxon>Dinosauria</taxon>
        <taxon>Saurischia</taxon>
        <taxon>Theropoda</taxon>
        <taxon>Coelurosauria</taxon>
        <taxon>Aves</taxon>
        <taxon>Neognathae</taxon>
        <taxon>Neoaves</taxon>
        <taxon>Strisores</taxon>
        <taxon>Apodiformes</taxon>
        <taxon>Apodidae</taxon>
        <taxon>Hemiprocninae</taxon>
        <taxon>Hemiprocne</taxon>
    </lineage>
</organism>
<keyword evidence="3" id="KW-1185">Reference proteome</keyword>
<gene>
    <name evidence="2" type="primary">Cep295_5</name>
    <name evidence="2" type="ORF">HEMCOM_R15155</name>
</gene>